<organism evidence="1">
    <name type="scientific">freshwater metagenome</name>
    <dbReference type="NCBI Taxonomy" id="449393"/>
    <lineage>
        <taxon>unclassified sequences</taxon>
        <taxon>metagenomes</taxon>
        <taxon>ecological metagenomes</taxon>
    </lineage>
</organism>
<dbReference type="AlphaFoldDB" id="A0A6J6AIK8"/>
<evidence type="ECO:0000313" key="2">
    <source>
        <dbReference type="EMBL" id="CAB4770558.1"/>
    </source>
</evidence>
<reference evidence="1" key="1">
    <citation type="submission" date="2020-05" db="EMBL/GenBank/DDBJ databases">
        <authorList>
            <person name="Chiriac C."/>
            <person name="Salcher M."/>
            <person name="Ghai R."/>
            <person name="Kavagutti S V."/>
        </authorList>
    </citation>
    <scope>NUCLEOTIDE SEQUENCE</scope>
</reference>
<sequence length="441" mass="48682">MASSDYLSRLSGYYPSVWPAECAGPRRQKIVSSPGLNIQPDEHLVGHARILEPGRWPVMFVQRAKGELYLQGGSSFGVSDNTSGWVEQLNPISLEPIRRSPDLPSGGHKWCGAICVHENGDLYVVNGTYVHRLSPDLEVIAEHRLAANNAHNGHVVLSDGNIVTKDISDDVAKHSVFTVLDPDLNVVDVFECPWNSVGRFSSDRQEGVDYLYVTSNDVIHRLQYINGRLSLDEMWSASYRVEGEDSGYAWDSAIGDDCAWFMDNGESQSTINMLAASPTGTGEAMPFAPPVHTAPVRVWRVSTIDSSDCESFIPFGTPSGHIVSPPLYDQDRHILVAFDSQNGGIGAWRYDGPGNFIPLWKKDWRNANQLTLYADTGELIVDHVHKMGEWDAVVLDIESGVEKGRADTGCFMPMGMWYTPGFERDFYTSTAVGRIGRVSVA</sequence>
<dbReference type="EMBL" id="CAETWZ010000132">
    <property type="protein sequence ID" value="CAB4368348.1"/>
    <property type="molecule type" value="Genomic_DNA"/>
</dbReference>
<dbReference type="SUPFAM" id="SSF63829">
    <property type="entry name" value="Calcium-dependent phosphotriesterase"/>
    <property type="match status" value="1"/>
</dbReference>
<dbReference type="EMBL" id="CAEZZL010000141">
    <property type="protein sequence ID" value="CAB4770558.1"/>
    <property type="molecule type" value="Genomic_DNA"/>
</dbReference>
<proteinExistence type="predicted"/>
<protein>
    <submittedName>
        <fullName evidence="1">Unannotated protein</fullName>
    </submittedName>
</protein>
<evidence type="ECO:0000313" key="1">
    <source>
        <dbReference type="EMBL" id="CAB4368348.1"/>
    </source>
</evidence>
<name>A0A6J6AIK8_9ZZZZ</name>
<accession>A0A6J6AIK8</accession>
<gene>
    <name evidence="2" type="ORF">UFOPK2870_01293</name>
    <name evidence="1" type="ORF">UFOPK4179_01147</name>
</gene>